<dbReference type="GO" id="GO:0016787">
    <property type="term" value="F:hydrolase activity"/>
    <property type="evidence" value="ECO:0007669"/>
    <property type="project" value="UniProtKB-KW"/>
</dbReference>
<evidence type="ECO:0000313" key="3">
    <source>
        <dbReference type="Proteomes" id="UP001050691"/>
    </source>
</evidence>
<dbReference type="AlphaFoldDB" id="A0AAV4ZWL0"/>
<dbReference type="PANTHER" id="PTHR21314">
    <property type="entry name" value="QUEUOSINE 5'-PHOSPHATE N-GLYCOSYLASE_HYDROLASE-RELATED"/>
    <property type="match status" value="1"/>
</dbReference>
<comment type="catalytic activity">
    <reaction evidence="1">
        <text>queuosine 5'-phosphate + H2O = queuine + D-ribose 5-phosphate</text>
        <dbReference type="Rhea" id="RHEA:75387"/>
        <dbReference type="ChEBI" id="CHEBI:15377"/>
        <dbReference type="ChEBI" id="CHEBI:17433"/>
        <dbReference type="ChEBI" id="CHEBI:78346"/>
        <dbReference type="ChEBI" id="CHEBI:194371"/>
    </reaction>
    <physiologicalReaction direction="left-to-right" evidence="1">
        <dbReference type="Rhea" id="RHEA:75388"/>
    </physiologicalReaction>
</comment>
<protein>
    <recommendedName>
        <fullName evidence="1">Queuosine 5'-phosphate N-glycosylase/hydrolase</fullName>
        <ecNumber evidence="1">3.2.2.-</ecNumber>
    </recommendedName>
    <alternativeName>
        <fullName evidence="1">Queuosine-nucleotide N-glycosylase/hydrolase</fullName>
    </alternativeName>
</protein>
<accession>A0AAV4ZWL0</accession>
<dbReference type="EMBL" id="BPWL01000001">
    <property type="protein sequence ID" value="GJJ06286.1"/>
    <property type="molecule type" value="Genomic_DNA"/>
</dbReference>
<sequence length="383" mass="41763">MSSPITFPAAANYLSSIRETAKTARESHGIKISSEAIRAFLHSPALQDTFSPLSTAHGLAFPLNFPSSLSELNLISILSLINFGSGYRVPLHKAAGRGAWDTIRAFGLSSFVSSMTESGEDNLSARALKEMSVTRVAALMNVSVHVESPHPTLPGVTIGEIGGPLHEFVQLVSGVLTSTGEILVDRGYPDLGSFMLETLKEAERFGEGKGVDVDFLLDKDLGYAQLVRALPAFRDMAIVDGQHNVIPSILVHLRILDLSTAHSPSLKKAFNSSLSLSNIDVLLSASPDKDFTSEEKRLIRDRARTRIPEEGPVLSSDDAYILRAAAIDACEEIVKIAATDETLPDQIKQMTLPELDAWLWAGAKDRSDYRELVRFVERNTIFF</sequence>
<comment type="similarity">
    <text evidence="1">Belongs to the QNG1 protein family.</text>
</comment>
<reference evidence="2" key="1">
    <citation type="submission" date="2021-10" db="EMBL/GenBank/DDBJ databases">
        <title>De novo Genome Assembly of Clathrus columnatus (Basidiomycota, Fungi) Using Illumina and Nanopore Sequence Data.</title>
        <authorList>
            <person name="Ogiso-Tanaka E."/>
            <person name="Itagaki H."/>
            <person name="Hosoya T."/>
            <person name="Hosaka K."/>
        </authorList>
    </citation>
    <scope>NUCLEOTIDE SEQUENCE</scope>
    <source>
        <strain evidence="2">MO-923</strain>
    </source>
</reference>
<evidence type="ECO:0000256" key="1">
    <source>
        <dbReference type="RuleBase" id="RU365002"/>
    </source>
</evidence>
<dbReference type="PANTHER" id="PTHR21314:SF1">
    <property type="entry name" value="QUEUOSINE SALVAGE PROTEIN"/>
    <property type="match status" value="1"/>
</dbReference>
<evidence type="ECO:0000313" key="2">
    <source>
        <dbReference type="EMBL" id="GJJ06286.1"/>
    </source>
</evidence>
<keyword evidence="3" id="KW-1185">Reference proteome</keyword>
<comment type="function">
    <text evidence="1">Catalyzes the hydrolysis of queuosine 5'-phosphate, releasing the nucleobase queuine (q). Is required for salvage of queuine from exogenous queuosine (Q) that is imported and then converted to queuosine 5'-phosphate intracellularly.</text>
</comment>
<keyword evidence="1" id="KW-0378">Hydrolase</keyword>
<comment type="caution">
    <text evidence="2">The sequence shown here is derived from an EMBL/GenBank/DDBJ whole genome shotgun (WGS) entry which is preliminary data.</text>
</comment>
<dbReference type="InterPro" id="IPR019438">
    <property type="entry name" value="Q_salvage"/>
</dbReference>
<dbReference type="Proteomes" id="UP001050691">
    <property type="component" value="Unassembled WGS sequence"/>
</dbReference>
<gene>
    <name evidence="2" type="ORF">Clacol_000477</name>
</gene>
<dbReference type="EC" id="3.2.2.-" evidence="1"/>
<name>A0AAV4ZWL0_9AGAM</name>
<proteinExistence type="inferred from homology"/>
<dbReference type="GO" id="GO:0006400">
    <property type="term" value="P:tRNA modification"/>
    <property type="evidence" value="ECO:0007669"/>
    <property type="project" value="TreeGrafter"/>
</dbReference>
<organism evidence="2 3">
    <name type="scientific">Clathrus columnatus</name>
    <dbReference type="NCBI Taxonomy" id="1419009"/>
    <lineage>
        <taxon>Eukaryota</taxon>
        <taxon>Fungi</taxon>
        <taxon>Dikarya</taxon>
        <taxon>Basidiomycota</taxon>
        <taxon>Agaricomycotina</taxon>
        <taxon>Agaricomycetes</taxon>
        <taxon>Phallomycetidae</taxon>
        <taxon>Phallales</taxon>
        <taxon>Clathraceae</taxon>
        <taxon>Clathrus</taxon>
    </lineage>
</organism>